<keyword evidence="4 8" id="KW-0378">Hydrolase</keyword>
<dbReference type="Proteomes" id="UP000003828">
    <property type="component" value="Unassembled WGS sequence"/>
</dbReference>
<dbReference type="GO" id="GO:0009395">
    <property type="term" value="P:phospholipid catabolic process"/>
    <property type="evidence" value="ECO:0007669"/>
    <property type="project" value="TreeGrafter"/>
</dbReference>
<keyword evidence="9" id="KW-1185">Reference proteome</keyword>
<dbReference type="eggNOG" id="COG1409">
    <property type="taxonomic scope" value="Bacteria"/>
</dbReference>
<evidence type="ECO:0000313" key="8">
    <source>
        <dbReference type="EMBL" id="GAB16306.1"/>
    </source>
</evidence>
<evidence type="ECO:0000256" key="5">
    <source>
        <dbReference type="ARBA" id="ARBA00023026"/>
    </source>
</evidence>
<accession>H0QU05</accession>
<dbReference type="Pfam" id="PF24517">
    <property type="entry name" value="CBM96"/>
    <property type="match status" value="1"/>
</dbReference>
<dbReference type="InterPro" id="IPR007312">
    <property type="entry name" value="Phosphoesterase"/>
</dbReference>
<evidence type="ECO:0000313" key="9">
    <source>
        <dbReference type="Proteomes" id="UP000003828"/>
    </source>
</evidence>
<dbReference type="InterPro" id="IPR017850">
    <property type="entry name" value="Alkaline_phosphatase_core_sf"/>
</dbReference>
<dbReference type="eggNOG" id="COG3511">
    <property type="taxonomic scope" value="Bacteria"/>
</dbReference>
<dbReference type="AlphaFoldDB" id="H0QU05"/>
<keyword evidence="5" id="KW-0843">Virulence</keyword>
<dbReference type="NCBIfam" id="NF033679">
    <property type="entry name" value="DNRLRE_dom"/>
    <property type="match status" value="1"/>
</dbReference>
<dbReference type="EMBL" id="BAEG01000116">
    <property type="protein sequence ID" value="GAB16306.1"/>
    <property type="molecule type" value="Genomic_DNA"/>
</dbReference>
<keyword evidence="3" id="KW-0732">Signal</keyword>
<feature type="region of interest" description="Disordered" evidence="6">
    <location>
        <begin position="112"/>
        <end position="141"/>
    </location>
</feature>
<dbReference type="PANTHER" id="PTHR31956:SF8">
    <property type="entry name" value="ACID PHOSPHATASE PHOA (AFU_ORTHOLOGUE AFUA_1G03570)"/>
    <property type="match status" value="1"/>
</dbReference>
<feature type="compositionally biased region" description="Pro residues" evidence="6">
    <location>
        <begin position="123"/>
        <end position="134"/>
    </location>
</feature>
<proteinExistence type="predicted"/>
<protein>
    <submittedName>
        <fullName evidence="8">Putative hydrolase</fullName>
    </submittedName>
</protein>
<dbReference type="GO" id="GO:0005576">
    <property type="term" value="C:extracellular region"/>
    <property type="evidence" value="ECO:0007669"/>
    <property type="project" value="UniProtKB-SubCell"/>
</dbReference>
<reference evidence="8 9" key="1">
    <citation type="submission" date="2011-12" db="EMBL/GenBank/DDBJ databases">
        <title>Whole genome shotgun sequence of Arthrobacter globiformis NBRC 12137.</title>
        <authorList>
            <person name="Miyazawa S."/>
            <person name="Hosoyama A."/>
            <person name="Tsuchikane K."/>
            <person name="Katsumata H."/>
            <person name="Yamazaki S."/>
            <person name="Fujita N."/>
        </authorList>
    </citation>
    <scope>NUCLEOTIDE SEQUENCE [LARGE SCALE GENOMIC DNA]</scope>
    <source>
        <strain evidence="8 9">NBRC 12137</strain>
    </source>
</reference>
<evidence type="ECO:0000256" key="3">
    <source>
        <dbReference type="ARBA" id="ARBA00022729"/>
    </source>
</evidence>
<evidence type="ECO:0000256" key="6">
    <source>
        <dbReference type="SAM" id="MobiDB-lite"/>
    </source>
</evidence>
<dbReference type="PANTHER" id="PTHR31956">
    <property type="entry name" value="NON-SPECIFIC PHOSPHOLIPASE C4-RELATED"/>
    <property type="match status" value="1"/>
</dbReference>
<evidence type="ECO:0000256" key="2">
    <source>
        <dbReference type="ARBA" id="ARBA00022525"/>
    </source>
</evidence>
<evidence type="ECO:0000256" key="1">
    <source>
        <dbReference type="ARBA" id="ARBA00004613"/>
    </source>
</evidence>
<name>H0QU05_ARTG1</name>
<dbReference type="STRING" id="1077972.ARGLB_116_00480"/>
<sequence>MEMSFLKFVVTGTGGTVTAAKLRLFVADPSPVGGQFRHVPDNSWAEGSVTWSNAPAASSTNIASLGAVSAGSWVEVDVFSLIKADGTYSLRISSTNSDGAIYNSREFSDATRRPQLVLTTGSTPPPPPPPPPGTNPCGTAAAPPATYDHVVWIIYENKRYSQVIGSPSAPYMTQMAQKCASLTNWSDAGSQFPSLPSYLAMTSGSTQGVSTDNSPGSLPPITADNLFRQVRARGLTQKSYQEDMPSNCRLTNSGLYAVRHNPEAYYQGTGDRAACATNNVPLGTTTSGNLFNDLTNNTLPSFSLITPNVCNDTHDCSISTGDTWLSRWLPVILASQSYQAGRTAVVVLYDEDTPIPNFVVAPSIIPGTVVTGAYSHYSLLRATEEMLGITNLLLNARTAPSLRPPLNL</sequence>
<comment type="caution">
    <text evidence="8">The sequence shown here is derived from an EMBL/GenBank/DDBJ whole genome shotgun (WGS) entry which is preliminary data.</text>
</comment>
<feature type="domain" description="Carbohydrate-binding module family 96" evidence="7">
    <location>
        <begin position="3"/>
        <end position="120"/>
    </location>
</feature>
<dbReference type="InterPro" id="IPR055372">
    <property type="entry name" value="CBM96"/>
</dbReference>
<comment type="subcellular location">
    <subcellularLocation>
        <location evidence="1">Secreted</location>
    </subcellularLocation>
</comment>
<keyword evidence="2" id="KW-0964">Secreted</keyword>
<evidence type="ECO:0000259" key="7">
    <source>
        <dbReference type="Pfam" id="PF24517"/>
    </source>
</evidence>
<organism evidence="8 9">
    <name type="scientific">Arthrobacter globiformis (strain ATCC 8010 / DSM 20124 / JCM 1332 / NBRC 12137 / NCIMB 8907 / NRRL B-2979 / 168)</name>
    <dbReference type="NCBI Taxonomy" id="1077972"/>
    <lineage>
        <taxon>Bacteria</taxon>
        <taxon>Bacillati</taxon>
        <taxon>Actinomycetota</taxon>
        <taxon>Actinomycetes</taxon>
        <taxon>Micrococcales</taxon>
        <taxon>Micrococcaceae</taxon>
        <taxon>Arthrobacter</taxon>
    </lineage>
</organism>
<gene>
    <name evidence="8" type="ORF">ARGLB_116_00480</name>
</gene>
<dbReference type="GO" id="GO:0016788">
    <property type="term" value="F:hydrolase activity, acting on ester bonds"/>
    <property type="evidence" value="ECO:0007669"/>
    <property type="project" value="InterPro"/>
</dbReference>
<dbReference type="Pfam" id="PF04185">
    <property type="entry name" value="Phosphoesterase"/>
    <property type="match status" value="1"/>
</dbReference>
<evidence type="ECO:0000256" key="4">
    <source>
        <dbReference type="ARBA" id="ARBA00022801"/>
    </source>
</evidence>
<dbReference type="Gene3D" id="3.40.720.10">
    <property type="entry name" value="Alkaline Phosphatase, subunit A"/>
    <property type="match status" value="1"/>
</dbReference>